<dbReference type="PROSITE" id="PS50157">
    <property type="entry name" value="ZINC_FINGER_C2H2_2"/>
    <property type="match status" value="12"/>
</dbReference>
<proteinExistence type="predicted"/>
<dbReference type="PANTHER" id="PTHR24390">
    <property type="entry name" value="ZINC FINGER PROTEIN"/>
    <property type="match status" value="1"/>
</dbReference>
<dbReference type="Pfam" id="PF00096">
    <property type="entry name" value="zf-C2H2"/>
    <property type="match status" value="6"/>
</dbReference>
<evidence type="ECO:0000256" key="3">
    <source>
        <dbReference type="ARBA" id="ARBA00022737"/>
    </source>
</evidence>
<keyword evidence="3" id="KW-0677">Repeat</keyword>
<keyword evidence="11" id="KW-1185">Reference proteome</keyword>
<gene>
    <name evidence="10" type="ORF">NQ315_013611</name>
</gene>
<evidence type="ECO:0000313" key="10">
    <source>
        <dbReference type="EMBL" id="KAJ8921140.1"/>
    </source>
</evidence>
<evidence type="ECO:0000256" key="8">
    <source>
        <dbReference type="SAM" id="MobiDB-lite"/>
    </source>
</evidence>
<feature type="region of interest" description="Disordered" evidence="8">
    <location>
        <begin position="102"/>
        <end position="127"/>
    </location>
</feature>
<feature type="compositionally biased region" description="Basic and acidic residues" evidence="8">
    <location>
        <begin position="106"/>
        <end position="127"/>
    </location>
</feature>
<dbReference type="GO" id="GO:0005634">
    <property type="term" value="C:nucleus"/>
    <property type="evidence" value="ECO:0007669"/>
    <property type="project" value="UniProtKB-SubCell"/>
</dbReference>
<feature type="domain" description="C2H2-type" evidence="9">
    <location>
        <begin position="519"/>
        <end position="547"/>
    </location>
</feature>
<dbReference type="Proteomes" id="UP001159042">
    <property type="component" value="Unassembled WGS sequence"/>
</dbReference>
<dbReference type="Gene3D" id="3.30.160.60">
    <property type="entry name" value="Classic Zinc Finger"/>
    <property type="match status" value="7"/>
</dbReference>
<feature type="domain" description="C2H2-type" evidence="9">
    <location>
        <begin position="486"/>
        <end position="515"/>
    </location>
</feature>
<feature type="domain" description="C2H2-type" evidence="9">
    <location>
        <begin position="625"/>
        <end position="652"/>
    </location>
</feature>
<evidence type="ECO:0000313" key="11">
    <source>
        <dbReference type="Proteomes" id="UP001159042"/>
    </source>
</evidence>
<protein>
    <recommendedName>
        <fullName evidence="9">C2H2-type domain-containing protein</fullName>
    </recommendedName>
</protein>
<evidence type="ECO:0000259" key="9">
    <source>
        <dbReference type="PROSITE" id="PS50157"/>
    </source>
</evidence>
<evidence type="ECO:0000256" key="6">
    <source>
        <dbReference type="ARBA" id="ARBA00023242"/>
    </source>
</evidence>
<dbReference type="InterPro" id="IPR013087">
    <property type="entry name" value="Znf_C2H2_type"/>
</dbReference>
<feature type="domain" description="C2H2-type" evidence="9">
    <location>
        <begin position="432"/>
        <end position="454"/>
    </location>
</feature>
<keyword evidence="5" id="KW-0862">Zinc</keyword>
<organism evidence="10 11">
    <name type="scientific">Exocentrus adspersus</name>
    <dbReference type="NCBI Taxonomy" id="1586481"/>
    <lineage>
        <taxon>Eukaryota</taxon>
        <taxon>Metazoa</taxon>
        <taxon>Ecdysozoa</taxon>
        <taxon>Arthropoda</taxon>
        <taxon>Hexapoda</taxon>
        <taxon>Insecta</taxon>
        <taxon>Pterygota</taxon>
        <taxon>Neoptera</taxon>
        <taxon>Endopterygota</taxon>
        <taxon>Coleoptera</taxon>
        <taxon>Polyphaga</taxon>
        <taxon>Cucujiformia</taxon>
        <taxon>Chrysomeloidea</taxon>
        <taxon>Cerambycidae</taxon>
        <taxon>Lamiinae</taxon>
        <taxon>Acanthocinini</taxon>
        <taxon>Exocentrus</taxon>
    </lineage>
</organism>
<feature type="domain" description="C2H2-type" evidence="9">
    <location>
        <begin position="653"/>
        <end position="680"/>
    </location>
</feature>
<dbReference type="SUPFAM" id="SSF57667">
    <property type="entry name" value="beta-beta-alpha zinc fingers"/>
    <property type="match status" value="6"/>
</dbReference>
<keyword evidence="6" id="KW-0539">Nucleus</keyword>
<evidence type="ECO:0000256" key="4">
    <source>
        <dbReference type="ARBA" id="ARBA00022771"/>
    </source>
</evidence>
<dbReference type="GO" id="GO:0006357">
    <property type="term" value="P:regulation of transcription by RNA polymerase II"/>
    <property type="evidence" value="ECO:0007669"/>
    <property type="project" value="TreeGrafter"/>
</dbReference>
<keyword evidence="2" id="KW-0479">Metal-binding</keyword>
<comment type="subcellular location">
    <subcellularLocation>
        <location evidence="1">Nucleus</location>
    </subcellularLocation>
</comment>
<feature type="domain" description="C2H2-type" evidence="9">
    <location>
        <begin position="373"/>
        <end position="398"/>
    </location>
</feature>
<sequence length="756" mass="87522">MNTIFQTGQGPSLPLNQNNIVIVAEAGEPEWSQEDGKTVVPLRVVNSVIENINVNESNSAGEMETDGDYLNTKNPLMSNDEDSSEWSDEFLKINKNRALSTAANDSDTKNTVDSMEDSKEMQDRDTKETIRTPILNSITNKITEVSTKLSDSARRELRLKQGKREAKPEQIFIRDLLRCRTCLGFVEPQENIPLYTLQPSGETLKTLLLYLLPQMGATVCDEDVVCKQCDSNIKFCVEFIDNCLKVETELLSELEENSPENEEESDEYEAKYNAEEAAQRPVTLDHDYLVGQAAAKIKSEAVESPMETEGTQSVDSFLNNDPTLAFAEEFLFECLRCGMTFEDEDALDEHAHLEHGILKESTEPMGEDDKIYYKCNVCDVLFASKQAYHIHVRNSHLGGGLYRQMTYTCKMCGNKFGHLGDLFEHKRKVHGYTCSICPERFNRKEDLDIHMQMHPDLYTCEICSKGFKARSSLSNHIRSHVEPNVHICEVCGRNFGSAEQLALHIEEDNHHEEKVLKQFTCEICDSSFNDRRKLNRHKKMYHECIKEYLCIACDKTFSSKTSLDSHYRLKHAEIKPYQCEHCGERFARLDYLRRHNNCTDPSHCRKFLKGPRRKFRYTKADGEPIKCKLCGKIFKDVYLLKLHLTTHTNIRRFRCSVCNLTFTTNKNRERHEKIHEDPLSRYRCIVCWKRAQSQEELDEHMMGHEKKYQCHVCHESFARIYLLNFHVSEEHADDEDVEKEKQIVFTEGLKEYLLEY</sequence>
<feature type="domain" description="C2H2-type" evidence="9">
    <location>
        <begin position="458"/>
        <end position="485"/>
    </location>
</feature>
<keyword evidence="4 7" id="KW-0863">Zinc-finger</keyword>
<evidence type="ECO:0000256" key="1">
    <source>
        <dbReference type="ARBA" id="ARBA00004123"/>
    </source>
</evidence>
<feature type="domain" description="C2H2-type" evidence="9">
    <location>
        <begin position="708"/>
        <end position="736"/>
    </location>
</feature>
<evidence type="ECO:0000256" key="7">
    <source>
        <dbReference type="PROSITE-ProRule" id="PRU00042"/>
    </source>
</evidence>
<dbReference type="SMART" id="SM00355">
    <property type="entry name" value="ZnF_C2H2"/>
    <property type="match status" value="13"/>
</dbReference>
<dbReference type="PROSITE" id="PS00028">
    <property type="entry name" value="ZINC_FINGER_C2H2_1"/>
    <property type="match status" value="11"/>
</dbReference>
<dbReference type="InterPro" id="IPR036236">
    <property type="entry name" value="Znf_C2H2_sf"/>
</dbReference>
<name>A0AAV8W4Y9_9CUCU</name>
<accession>A0AAV8W4Y9</accession>
<dbReference type="AlphaFoldDB" id="A0AAV8W4Y9"/>
<comment type="caution">
    <text evidence="10">The sequence shown here is derived from an EMBL/GenBank/DDBJ whole genome shotgun (WGS) entry which is preliminary data.</text>
</comment>
<reference evidence="10 11" key="1">
    <citation type="journal article" date="2023" name="Insect Mol. Biol.">
        <title>Genome sequencing provides insights into the evolution of gene families encoding plant cell wall-degrading enzymes in longhorned beetles.</title>
        <authorList>
            <person name="Shin N.R."/>
            <person name="Okamura Y."/>
            <person name="Kirsch R."/>
            <person name="Pauchet Y."/>
        </authorList>
    </citation>
    <scope>NUCLEOTIDE SEQUENCE [LARGE SCALE GENOMIC DNA]</scope>
    <source>
        <strain evidence="10">EAD_L_NR</strain>
    </source>
</reference>
<feature type="domain" description="C2H2-type" evidence="9">
    <location>
        <begin position="577"/>
        <end position="603"/>
    </location>
</feature>
<feature type="domain" description="C2H2-type" evidence="9">
    <location>
        <begin position="548"/>
        <end position="576"/>
    </location>
</feature>
<evidence type="ECO:0000256" key="5">
    <source>
        <dbReference type="ARBA" id="ARBA00022833"/>
    </source>
</evidence>
<evidence type="ECO:0000256" key="2">
    <source>
        <dbReference type="ARBA" id="ARBA00022723"/>
    </source>
</evidence>
<dbReference type="GO" id="GO:0008270">
    <property type="term" value="F:zinc ion binding"/>
    <property type="evidence" value="ECO:0007669"/>
    <property type="project" value="UniProtKB-KW"/>
</dbReference>
<dbReference type="GO" id="GO:0000978">
    <property type="term" value="F:RNA polymerase II cis-regulatory region sequence-specific DNA binding"/>
    <property type="evidence" value="ECO:0007669"/>
    <property type="project" value="TreeGrafter"/>
</dbReference>
<dbReference type="PANTHER" id="PTHR24390:SF79">
    <property type="entry name" value="ASPARAGINE-RICH ZINC FINGER PROTEIN AZF1"/>
    <property type="match status" value="1"/>
</dbReference>
<dbReference type="GO" id="GO:0003700">
    <property type="term" value="F:DNA-binding transcription factor activity"/>
    <property type="evidence" value="ECO:0007669"/>
    <property type="project" value="TreeGrafter"/>
</dbReference>
<feature type="domain" description="C2H2-type" evidence="9">
    <location>
        <begin position="407"/>
        <end position="430"/>
    </location>
</feature>
<dbReference type="EMBL" id="JANEYG010000011">
    <property type="protein sequence ID" value="KAJ8921140.1"/>
    <property type="molecule type" value="Genomic_DNA"/>
</dbReference>
<feature type="domain" description="C2H2-type" evidence="9">
    <location>
        <begin position="332"/>
        <end position="360"/>
    </location>
</feature>
<dbReference type="FunFam" id="3.30.160.60:FF:000100">
    <property type="entry name" value="Zinc finger 45-like"/>
    <property type="match status" value="1"/>
</dbReference>
<dbReference type="Pfam" id="PF12874">
    <property type="entry name" value="zf-met"/>
    <property type="match status" value="1"/>
</dbReference>